<feature type="domain" description="PAS" evidence="11">
    <location>
        <begin position="243"/>
        <end position="288"/>
    </location>
</feature>
<dbReference type="GO" id="GO:0005524">
    <property type="term" value="F:ATP binding"/>
    <property type="evidence" value="ECO:0007669"/>
    <property type="project" value="UniProtKB-KW"/>
</dbReference>
<dbReference type="SUPFAM" id="SSF46689">
    <property type="entry name" value="Homeodomain-like"/>
    <property type="match status" value="1"/>
</dbReference>
<evidence type="ECO:0000259" key="13">
    <source>
        <dbReference type="PROSITE" id="PS51371"/>
    </source>
</evidence>
<dbReference type="Pfam" id="PF00571">
    <property type="entry name" value="CBS"/>
    <property type="match status" value="1"/>
</dbReference>
<dbReference type="Proteomes" id="UP001154312">
    <property type="component" value="Unassembled WGS sequence"/>
</dbReference>
<dbReference type="CDD" id="cd00130">
    <property type="entry name" value="PAS"/>
    <property type="match status" value="2"/>
</dbReference>
<dbReference type="PROSITE" id="PS50045">
    <property type="entry name" value="SIGMA54_INTERACT_4"/>
    <property type="match status" value="1"/>
</dbReference>
<dbReference type="Gene3D" id="3.10.580.10">
    <property type="entry name" value="CBS-domain"/>
    <property type="match status" value="1"/>
</dbReference>
<dbReference type="Gene3D" id="3.40.50.300">
    <property type="entry name" value="P-loop containing nucleotide triphosphate hydrolases"/>
    <property type="match status" value="1"/>
</dbReference>
<feature type="region of interest" description="Disordered" evidence="9">
    <location>
        <begin position="367"/>
        <end position="392"/>
    </location>
</feature>
<dbReference type="SUPFAM" id="SSF55785">
    <property type="entry name" value="PYP-like sensor domain (PAS domain)"/>
    <property type="match status" value="2"/>
</dbReference>
<dbReference type="CDD" id="cd00009">
    <property type="entry name" value="AAA"/>
    <property type="match status" value="1"/>
</dbReference>
<dbReference type="Pfam" id="PF00989">
    <property type="entry name" value="PAS"/>
    <property type="match status" value="2"/>
</dbReference>
<dbReference type="SMART" id="SM00382">
    <property type="entry name" value="AAA"/>
    <property type="match status" value="1"/>
</dbReference>
<evidence type="ECO:0000256" key="8">
    <source>
        <dbReference type="PROSITE-ProRule" id="PRU00703"/>
    </source>
</evidence>
<dbReference type="InterPro" id="IPR000014">
    <property type="entry name" value="PAS"/>
</dbReference>
<dbReference type="CDD" id="cd02205">
    <property type="entry name" value="CBS_pair_SF"/>
    <property type="match status" value="1"/>
</dbReference>
<dbReference type="Pfam" id="PF18024">
    <property type="entry name" value="HTH_50"/>
    <property type="match status" value="1"/>
</dbReference>
<dbReference type="PROSITE" id="PS51371">
    <property type="entry name" value="CBS"/>
    <property type="match status" value="1"/>
</dbReference>
<dbReference type="InterPro" id="IPR000644">
    <property type="entry name" value="CBS_dom"/>
</dbReference>
<keyword evidence="1" id="KW-0547">Nucleotide-binding</keyword>
<dbReference type="FunFam" id="3.40.50.300:FF:000006">
    <property type="entry name" value="DNA-binding transcriptional regulator NtrC"/>
    <property type="match status" value="1"/>
</dbReference>
<name>A0A9X4JV72_9FIRM</name>
<sequence>MLANLIKKPPLTLCPDQTIGDVLRLWQEHPIGVVGIVDEQGRLLGVVGSGLTFRDGTPISLDTKLAEVMDKNFISMSPDVYQEEAWTAPSEVIAIVDADGKLQGISTKYDLATSLYPYTKFISRELDAVLNAAHTGIISINKDGIITTFNPAAEMITRRARNEAIGKFLTDVVIPTGLLEILETGETKFGQRLPVKYSVGTRIYVSNRSPIIEDGKVIGAVGIFQDISEIEFISHELESVKELNKELKALIESSYDGILIARRDGVVSQVNEAYTRMTGLRAKDIVGRPFQKLVEGGHYASSIVDAVLKKKKAVTNLQTSPMGNRLLITGNPVANERGEIVRVVINVRDLTEFEKLRQELHDSKNLNRRYQAELSTRNDQRNKEQDLTSSSPEMQSVIDLCTRVAQVDSTVLLIGDSGVGKEVLAKHIHSQSARKQGPFIKINCGAIPETLLESELFGYERGAFTGAGKDGKPGIFEMAHNGTLLLDEIGDLPLSLQVKLLRVLQDKEIIRVGGTKTRSVDVRILAATNRNLADMVQQGSFREDLFFRLNVVPVQIPPLRDRRSDIVPLLNFFCEKYYKKYGIRKQFSPEVLKIFYEYHWPGNIRELENIVERMVVTEPETVITPKHLPESLRYVMNNTSAKVMVQGVLPFKEALLEMESQLINEALNLYGSTYKAAKVLGIDQSTVIRKLQKIKQFKNNRQEQANSFSVIK</sequence>
<dbReference type="PROSITE" id="PS50113">
    <property type="entry name" value="PAC"/>
    <property type="match status" value="1"/>
</dbReference>
<dbReference type="InterPro" id="IPR025944">
    <property type="entry name" value="Sigma_54_int_dom_CS"/>
</dbReference>
<keyword evidence="4" id="KW-0805">Transcription regulation</keyword>
<dbReference type="InterPro" id="IPR035965">
    <property type="entry name" value="PAS-like_dom_sf"/>
</dbReference>
<keyword evidence="3" id="KW-0067">ATP-binding</keyword>
<feature type="domain" description="CBS" evidence="13">
    <location>
        <begin position="6"/>
        <end position="63"/>
    </location>
</feature>
<evidence type="ECO:0000256" key="7">
    <source>
        <dbReference type="ARBA" id="ARBA00029500"/>
    </source>
</evidence>
<dbReference type="Gene3D" id="3.30.450.20">
    <property type="entry name" value="PAS domain"/>
    <property type="match status" value="2"/>
</dbReference>
<dbReference type="PANTHER" id="PTHR32071">
    <property type="entry name" value="TRANSCRIPTIONAL REGULATORY PROTEIN"/>
    <property type="match status" value="1"/>
</dbReference>
<dbReference type="InterPro" id="IPR058031">
    <property type="entry name" value="AAA_lid_NorR"/>
</dbReference>
<dbReference type="AlphaFoldDB" id="A0A9X4JV72"/>
<dbReference type="Gene3D" id="1.10.8.60">
    <property type="match status" value="1"/>
</dbReference>
<evidence type="ECO:0000259" key="12">
    <source>
        <dbReference type="PROSITE" id="PS50113"/>
    </source>
</evidence>
<feature type="domain" description="PAS" evidence="11">
    <location>
        <begin position="122"/>
        <end position="175"/>
    </location>
</feature>
<dbReference type="PROSITE" id="PS50112">
    <property type="entry name" value="PAS"/>
    <property type="match status" value="2"/>
</dbReference>
<evidence type="ECO:0000313" key="15">
    <source>
        <dbReference type="Proteomes" id="UP001154312"/>
    </source>
</evidence>
<dbReference type="GO" id="GO:0003677">
    <property type="term" value="F:DNA binding"/>
    <property type="evidence" value="ECO:0007669"/>
    <property type="project" value="UniProtKB-KW"/>
</dbReference>
<feature type="domain" description="PAC" evidence="12">
    <location>
        <begin position="311"/>
        <end position="362"/>
    </location>
</feature>
<dbReference type="RefSeq" id="WP_277442025.1">
    <property type="nucleotide sequence ID" value="NZ_JAKOAV010000001.1"/>
</dbReference>
<comment type="caution">
    <text evidence="14">The sequence shown here is derived from an EMBL/GenBank/DDBJ whole genome shotgun (WGS) entry which is preliminary data.</text>
</comment>
<dbReference type="SMART" id="SM00091">
    <property type="entry name" value="PAS"/>
    <property type="match status" value="2"/>
</dbReference>
<evidence type="ECO:0000256" key="4">
    <source>
        <dbReference type="ARBA" id="ARBA00023015"/>
    </source>
</evidence>
<dbReference type="InterPro" id="IPR025943">
    <property type="entry name" value="Sigma_54_int_dom_ATP-bd_2"/>
</dbReference>
<evidence type="ECO:0000256" key="1">
    <source>
        <dbReference type="ARBA" id="ARBA00022741"/>
    </source>
</evidence>
<evidence type="ECO:0000259" key="10">
    <source>
        <dbReference type="PROSITE" id="PS50045"/>
    </source>
</evidence>
<dbReference type="PROSITE" id="PS00676">
    <property type="entry name" value="SIGMA54_INTERACT_2"/>
    <property type="match status" value="1"/>
</dbReference>
<dbReference type="PROSITE" id="PS00675">
    <property type="entry name" value="SIGMA54_INTERACT_1"/>
    <property type="match status" value="1"/>
</dbReference>
<dbReference type="SUPFAM" id="SSF54631">
    <property type="entry name" value="CBS-domain pair"/>
    <property type="match status" value="1"/>
</dbReference>
<evidence type="ECO:0000256" key="2">
    <source>
        <dbReference type="ARBA" id="ARBA00022797"/>
    </source>
</evidence>
<dbReference type="Pfam" id="PF00158">
    <property type="entry name" value="Sigma54_activat"/>
    <property type="match status" value="1"/>
</dbReference>
<dbReference type="PANTHER" id="PTHR32071:SF57">
    <property type="entry name" value="C4-DICARBOXYLATE TRANSPORT TRANSCRIPTIONAL REGULATORY PROTEIN DCTD"/>
    <property type="match status" value="1"/>
</dbReference>
<dbReference type="PROSITE" id="PS00688">
    <property type="entry name" value="SIGMA54_INTERACT_3"/>
    <property type="match status" value="1"/>
</dbReference>
<reference evidence="14" key="1">
    <citation type="submission" date="2022-02" db="EMBL/GenBank/DDBJ databases">
        <authorList>
            <person name="Leng L."/>
        </authorList>
    </citation>
    <scope>NUCLEOTIDE SEQUENCE</scope>
    <source>
        <strain evidence="14">JI</strain>
    </source>
</reference>
<feature type="domain" description="Sigma-54 factor interaction" evidence="10">
    <location>
        <begin position="387"/>
        <end position="616"/>
    </location>
</feature>
<evidence type="ECO:0000259" key="11">
    <source>
        <dbReference type="PROSITE" id="PS50112"/>
    </source>
</evidence>
<feature type="compositionally biased region" description="Basic and acidic residues" evidence="9">
    <location>
        <begin position="376"/>
        <end position="386"/>
    </location>
</feature>
<dbReference type="InterPro" id="IPR000700">
    <property type="entry name" value="PAS-assoc_C"/>
</dbReference>
<evidence type="ECO:0000313" key="14">
    <source>
        <dbReference type="EMBL" id="MDF9406882.1"/>
    </source>
</evidence>
<keyword evidence="8" id="KW-0129">CBS domain</keyword>
<dbReference type="InterPro" id="IPR025662">
    <property type="entry name" value="Sigma_54_int_dom_ATP-bd_1"/>
</dbReference>
<evidence type="ECO:0000256" key="5">
    <source>
        <dbReference type="ARBA" id="ARBA00023125"/>
    </source>
</evidence>
<evidence type="ECO:0000256" key="3">
    <source>
        <dbReference type="ARBA" id="ARBA00022840"/>
    </source>
</evidence>
<dbReference type="Gene3D" id="1.10.10.60">
    <property type="entry name" value="Homeodomain-like"/>
    <property type="match status" value="1"/>
</dbReference>
<keyword evidence="2" id="KW-0058">Aromatic hydrocarbons catabolism</keyword>
<keyword evidence="15" id="KW-1185">Reference proteome</keyword>
<keyword evidence="6" id="KW-0804">Transcription</keyword>
<accession>A0A9X4JV72</accession>
<dbReference type="SUPFAM" id="SSF52540">
    <property type="entry name" value="P-loop containing nucleoside triphosphate hydrolases"/>
    <property type="match status" value="1"/>
</dbReference>
<dbReference type="InterPro" id="IPR013767">
    <property type="entry name" value="PAS_fold"/>
</dbReference>
<evidence type="ECO:0000256" key="9">
    <source>
        <dbReference type="SAM" id="MobiDB-lite"/>
    </source>
</evidence>
<dbReference type="Pfam" id="PF25601">
    <property type="entry name" value="AAA_lid_14"/>
    <property type="match status" value="1"/>
</dbReference>
<dbReference type="EMBL" id="JAKOAV010000001">
    <property type="protein sequence ID" value="MDF9406882.1"/>
    <property type="molecule type" value="Genomic_DNA"/>
</dbReference>
<dbReference type="InterPro" id="IPR009057">
    <property type="entry name" value="Homeodomain-like_sf"/>
</dbReference>
<dbReference type="InterPro" id="IPR046342">
    <property type="entry name" value="CBS_dom_sf"/>
</dbReference>
<evidence type="ECO:0000256" key="6">
    <source>
        <dbReference type="ARBA" id="ARBA00023163"/>
    </source>
</evidence>
<protein>
    <recommendedName>
        <fullName evidence="7">HTH-type transcriptional regulatory protein TyrR</fullName>
    </recommendedName>
</protein>
<organism evidence="14 15">
    <name type="scientific">Pelotomaculum isophthalicicum JI</name>
    <dbReference type="NCBI Taxonomy" id="947010"/>
    <lineage>
        <taxon>Bacteria</taxon>
        <taxon>Bacillati</taxon>
        <taxon>Bacillota</taxon>
        <taxon>Clostridia</taxon>
        <taxon>Eubacteriales</taxon>
        <taxon>Desulfotomaculaceae</taxon>
        <taxon>Pelotomaculum</taxon>
    </lineage>
</organism>
<dbReference type="InterPro" id="IPR030828">
    <property type="entry name" value="HTH_TyrR"/>
</dbReference>
<dbReference type="NCBIfam" id="TIGR00229">
    <property type="entry name" value="sensory_box"/>
    <property type="match status" value="2"/>
</dbReference>
<dbReference type="InterPro" id="IPR027417">
    <property type="entry name" value="P-loop_NTPase"/>
</dbReference>
<keyword evidence="5" id="KW-0238">DNA-binding</keyword>
<dbReference type="GO" id="GO:0006355">
    <property type="term" value="P:regulation of DNA-templated transcription"/>
    <property type="evidence" value="ECO:0007669"/>
    <property type="project" value="InterPro"/>
</dbReference>
<gene>
    <name evidence="14" type="ORF">L7E55_00660</name>
</gene>
<dbReference type="InterPro" id="IPR003593">
    <property type="entry name" value="AAA+_ATPase"/>
</dbReference>
<proteinExistence type="predicted"/>
<dbReference type="InterPro" id="IPR002078">
    <property type="entry name" value="Sigma_54_int"/>
</dbReference>